<comment type="subcellular location">
    <subcellularLocation>
        <location evidence="1">Membrane</location>
        <topology evidence="1">Multi-pass membrane protein</topology>
    </subcellularLocation>
</comment>
<dbReference type="GO" id="GO:0005221">
    <property type="term" value="F:intracellularly cyclic nucleotide-activated monoatomic cation channel activity"/>
    <property type="evidence" value="ECO:0007669"/>
    <property type="project" value="InterPro"/>
</dbReference>
<feature type="region of interest" description="Disordered" evidence="9">
    <location>
        <begin position="254"/>
        <end position="283"/>
    </location>
</feature>
<keyword evidence="8" id="KW-0407">Ion channel</keyword>
<evidence type="ECO:0000256" key="1">
    <source>
        <dbReference type="ARBA" id="ARBA00004141"/>
    </source>
</evidence>
<dbReference type="GO" id="GO:0016020">
    <property type="term" value="C:membrane"/>
    <property type="evidence" value="ECO:0007669"/>
    <property type="project" value="UniProtKB-SubCell"/>
</dbReference>
<evidence type="ECO:0000256" key="2">
    <source>
        <dbReference type="ARBA" id="ARBA00022448"/>
    </source>
</evidence>
<dbReference type="SUPFAM" id="SSF51206">
    <property type="entry name" value="cAMP-binding domain-like"/>
    <property type="match status" value="1"/>
</dbReference>
<protein>
    <recommendedName>
        <fullName evidence="10">Cyclic nucleotide-binding domain-containing protein</fullName>
    </recommendedName>
</protein>
<dbReference type="CDD" id="cd00038">
    <property type="entry name" value="CAP_ED"/>
    <property type="match status" value="1"/>
</dbReference>
<evidence type="ECO:0000256" key="8">
    <source>
        <dbReference type="ARBA" id="ARBA00023303"/>
    </source>
</evidence>
<evidence type="ECO:0000256" key="9">
    <source>
        <dbReference type="SAM" id="MobiDB-lite"/>
    </source>
</evidence>
<dbReference type="InterPro" id="IPR000595">
    <property type="entry name" value="cNMP-bd_dom"/>
</dbReference>
<evidence type="ECO:0000256" key="7">
    <source>
        <dbReference type="ARBA" id="ARBA00023286"/>
    </source>
</evidence>
<dbReference type="AlphaFoldDB" id="A0A7S4R4R7"/>
<keyword evidence="7" id="KW-1071">Ligand-gated ion channel</keyword>
<feature type="region of interest" description="Disordered" evidence="9">
    <location>
        <begin position="355"/>
        <end position="418"/>
    </location>
</feature>
<organism evidence="11">
    <name type="scientific">Alexandrium monilatum</name>
    <dbReference type="NCBI Taxonomy" id="311494"/>
    <lineage>
        <taxon>Eukaryota</taxon>
        <taxon>Sar</taxon>
        <taxon>Alveolata</taxon>
        <taxon>Dinophyceae</taxon>
        <taxon>Gonyaulacales</taxon>
        <taxon>Pyrocystaceae</taxon>
        <taxon>Alexandrium</taxon>
    </lineage>
</organism>
<dbReference type="PRINTS" id="PR00103">
    <property type="entry name" value="CAMPKINASE"/>
</dbReference>
<dbReference type="InterPro" id="IPR050866">
    <property type="entry name" value="CNG_cation_channel"/>
</dbReference>
<evidence type="ECO:0000256" key="6">
    <source>
        <dbReference type="ARBA" id="ARBA00023136"/>
    </source>
</evidence>
<dbReference type="EMBL" id="HBNR01043383">
    <property type="protein sequence ID" value="CAE4603430.1"/>
    <property type="molecule type" value="Transcribed_RNA"/>
</dbReference>
<evidence type="ECO:0000256" key="3">
    <source>
        <dbReference type="ARBA" id="ARBA00022692"/>
    </source>
</evidence>
<keyword evidence="3" id="KW-0812">Transmembrane</keyword>
<dbReference type="SMART" id="SM00100">
    <property type="entry name" value="cNMP"/>
    <property type="match status" value="1"/>
</dbReference>
<dbReference type="PROSITE" id="PS50042">
    <property type="entry name" value="CNMP_BINDING_3"/>
    <property type="match status" value="1"/>
</dbReference>
<evidence type="ECO:0000259" key="10">
    <source>
        <dbReference type="PROSITE" id="PS50042"/>
    </source>
</evidence>
<reference evidence="11" key="1">
    <citation type="submission" date="2021-01" db="EMBL/GenBank/DDBJ databases">
        <authorList>
            <person name="Corre E."/>
            <person name="Pelletier E."/>
            <person name="Niang G."/>
            <person name="Scheremetjew M."/>
            <person name="Finn R."/>
            <person name="Kale V."/>
            <person name="Holt S."/>
            <person name="Cochrane G."/>
            <person name="Meng A."/>
            <person name="Brown T."/>
            <person name="Cohen L."/>
        </authorList>
    </citation>
    <scope>NUCLEOTIDE SEQUENCE</scope>
    <source>
        <strain evidence="11">CCMP3105</strain>
    </source>
</reference>
<feature type="compositionally biased region" description="Polar residues" evidence="9">
    <location>
        <begin position="393"/>
        <end position="403"/>
    </location>
</feature>
<dbReference type="Gene3D" id="2.60.120.10">
    <property type="entry name" value="Jelly Rolls"/>
    <property type="match status" value="1"/>
</dbReference>
<sequence length="418" mass="45736">MAAPESMVPEVAPPTNAPRFRTRRSQAVCDIISHEGLQKVPFFKGRDPKFLQNLSMYLQIEVFRSGDVIMEQNKDGDTMYFLHRGTVEVLVSGNAKPVATLISGSIFGEMALFGARRRTATVRALEFCDCRCVSHQMFHGILSRFPEEKKYFVQLAKDRLKQLSDVRKSEHERSMEALEEQARSSGSVFSKPPTSQRLRSPFGTRDDLGFLFDMEDVSNDLRCEIELMAANQAAPPKEATVRLLGAWPTLADEELRSGTSVGEPTRDFVPTESESSMPAGPPQRGLLERLQLGNASLRAGIEELRGEVAPEVVLSRTLGVLPAIRTRRSSSIGFESVLGAGGSRVRPVSITLDSLPTSARAGGSGGPGRTMRRSPTAAVRGRTFVRGEDSDAQRTLNTTSQSDAEGGMPSPPRCHTAR</sequence>
<dbReference type="PANTHER" id="PTHR45638">
    <property type="entry name" value="CYCLIC NUCLEOTIDE-GATED CATION CHANNEL SUBUNIT A"/>
    <property type="match status" value="1"/>
</dbReference>
<proteinExistence type="predicted"/>
<dbReference type="InterPro" id="IPR018490">
    <property type="entry name" value="cNMP-bd_dom_sf"/>
</dbReference>
<keyword evidence="2" id="KW-0813">Transport</keyword>
<dbReference type="InterPro" id="IPR018488">
    <property type="entry name" value="cNMP-bd_CS"/>
</dbReference>
<dbReference type="InterPro" id="IPR014710">
    <property type="entry name" value="RmlC-like_jellyroll"/>
</dbReference>
<keyword evidence="5" id="KW-0406">Ion transport</keyword>
<feature type="compositionally biased region" description="Polar residues" evidence="9">
    <location>
        <begin position="183"/>
        <end position="198"/>
    </location>
</feature>
<gene>
    <name evidence="11" type="ORF">AMON00008_LOCUS30169</name>
</gene>
<evidence type="ECO:0000256" key="5">
    <source>
        <dbReference type="ARBA" id="ARBA00023065"/>
    </source>
</evidence>
<keyword evidence="4" id="KW-1133">Transmembrane helix</keyword>
<name>A0A7S4R4R7_9DINO</name>
<feature type="domain" description="Cyclic nucleotide-binding" evidence="10">
    <location>
        <begin position="42"/>
        <end position="150"/>
    </location>
</feature>
<evidence type="ECO:0000313" key="11">
    <source>
        <dbReference type="EMBL" id="CAE4603430.1"/>
    </source>
</evidence>
<evidence type="ECO:0000256" key="4">
    <source>
        <dbReference type="ARBA" id="ARBA00022989"/>
    </source>
</evidence>
<keyword evidence="6" id="KW-0472">Membrane</keyword>
<accession>A0A7S4R4R7</accession>
<dbReference type="PANTHER" id="PTHR45638:SF11">
    <property type="entry name" value="CYCLIC NUCLEOTIDE-GATED CATION CHANNEL SUBUNIT A"/>
    <property type="match status" value="1"/>
</dbReference>
<dbReference type="Pfam" id="PF00027">
    <property type="entry name" value="cNMP_binding"/>
    <property type="match status" value="1"/>
</dbReference>
<feature type="region of interest" description="Disordered" evidence="9">
    <location>
        <begin position="166"/>
        <end position="202"/>
    </location>
</feature>
<feature type="compositionally biased region" description="Basic and acidic residues" evidence="9">
    <location>
        <begin position="166"/>
        <end position="182"/>
    </location>
</feature>
<dbReference type="PROSITE" id="PS00889">
    <property type="entry name" value="CNMP_BINDING_2"/>
    <property type="match status" value="1"/>
</dbReference>
<dbReference type="GO" id="GO:0044877">
    <property type="term" value="F:protein-containing complex binding"/>
    <property type="evidence" value="ECO:0007669"/>
    <property type="project" value="TreeGrafter"/>
</dbReference>